<gene>
    <name evidence="2" type="ORF">SNEC2469_LOCUS6607</name>
</gene>
<feature type="non-terminal residue" evidence="2">
    <location>
        <position position="1"/>
    </location>
</feature>
<sequence length="195" mass="22136">ETESALATAQSLLAQTNRLVDSKLRTAEKTNELLVAELKGMQERGKLAQEKLDEVRRSLKETQVRMAADALMKEVSDKVAFAEDELQKMAEAELPFLRNDKDQDQDALFLEADKVAVQVHSALAEAQSFVARKLVEVAKFSDAPGQTVREEVDMLQKRLEEGRDRLQQFRTSIAERKRSHLLEEVEQKVLKAEEE</sequence>
<accession>A0A812MSV4</accession>
<organism evidence="2 3">
    <name type="scientific">Symbiodinium necroappetens</name>
    <dbReference type="NCBI Taxonomy" id="1628268"/>
    <lineage>
        <taxon>Eukaryota</taxon>
        <taxon>Sar</taxon>
        <taxon>Alveolata</taxon>
        <taxon>Dinophyceae</taxon>
        <taxon>Suessiales</taxon>
        <taxon>Symbiodiniaceae</taxon>
        <taxon>Symbiodinium</taxon>
    </lineage>
</organism>
<evidence type="ECO:0000313" key="3">
    <source>
        <dbReference type="Proteomes" id="UP000601435"/>
    </source>
</evidence>
<evidence type="ECO:0000313" key="2">
    <source>
        <dbReference type="EMBL" id="CAE7273618.1"/>
    </source>
</evidence>
<feature type="non-terminal residue" evidence="2">
    <location>
        <position position="195"/>
    </location>
</feature>
<comment type="caution">
    <text evidence="2">The sequence shown here is derived from an EMBL/GenBank/DDBJ whole genome shotgun (WGS) entry which is preliminary data.</text>
</comment>
<keyword evidence="3" id="KW-1185">Reference proteome</keyword>
<name>A0A812MSV4_9DINO</name>
<feature type="coiled-coil region" evidence="1">
    <location>
        <begin position="24"/>
        <end position="92"/>
    </location>
</feature>
<keyword evidence="1" id="KW-0175">Coiled coil</keyword>
<reference evidence="2" key="1">
    <citation type="submission" date="2021-02" db="EMBL/GenBank/DDBJ databases">
        <authorList>
            <person name="Dougan E. K."/>
            <person name="Rhodes N."/>
            <person name="Thang M."/>
            <person name="Chan C."/>
        </authorList>
    </citation>
    <scope>NUCLEOTIDE SEQUENCE</scope>
</reference>
<dbReference type="OrthoDB" id="10364575at2759"/>
<proteinExistence type="predicted"/>
<protein>
    <submittedName>
        <fullName evidence="2">Uncharacterized protein</fullName>
    </submittedName>
</protein>
<dbReference type="EMBL" id="CAJNJA010011494">
    <property type="protein sequence ID" value="CAE7273618.1"/>
    <property type="molecule type" value="Genomic_DNA"/>
</dbReference>
<dbReference type="Proteomes" id="UP000601435">
    <property type="component" value="Unassembled WGS sequence"/>
</dbReference>
<dbReference type="AlphaFoldDB" id="A0A812MSV4"/>
<evidence type="ECO:0000256" key="1">
    <source>
        <dbReference type="SAM" id="Coils"/>
    </source>
</evidence>